<dbReference type="EC" id="2.7.13.3" evidence="3"/>
<evidence type="ECO:0000256" key="1">
    <source>
        <dbReference type="ARBA" id="ARBA00000085"/>
    </source>
</evidence>
<evidence type="ECO:0000256" key="7">
    <source>
        <dbReference type="ARBA" id="ARBA00022777"/>
    </source>
</evidence>
<dbReference type="SUPFAM" id="SSF55785">
    <property type="entry name" value="PYP-like sensor domain (PAS domain)"/>
    <property type="match status" value="1"/>
</dbReference>
<dbReference type="SUPFAM" id="SSF47384">
    <property type="entry name" value="Homodimeric domain of signal transducing histidine kinase"/>
    <property type="match status" value="1"/>
</dbReference>
<dbReference type="InterPro" id="IPR000014">
    <property type="entry name" value="PAS"/>
</dbReference>
<dbReference type="Gene3D" id="3.40.50.2300">
    <property type="match status" value="1"/>
</dbReference>
<dbReference type="Gene3D" id="3.30.565.10">
    <property type="entry name" value="Histidine kinase-like ATPase, C-terminal domain"/>
    <property type="match status" value="1"/>
</dbReference>
<dbReference type="Gene3D" id="3.30.450.20">
    <property type="entry name" value="PAS domain"/>
    <property type="match status" value="1"/>
</dbReference>
<keyword evidence="8" id="KW-0067">ATP-binding</keyword>
<dbReference type="GO" id="GO:0005524">
    <property type="term" value="F:ATP binding"/>
    <property type="evidence" value="ECO:0007669"/>
    <property type="project" value="UniProtKB-KW"/>
</dbReference>
<accession>A0A3A4R6P0</accession>
<evidence type="ECO:0000256" key="3">
    <source>
        <dbReference type="ARBA" id="ARBA00012438"/>
    </source>
</evidence>
<dbReference type="CDD" id="cd00130">
    <property type="entry name" value="PAS"/>
    <property type="match status" value="1"/>
</dbReference>
<evidence type="ECO:0000259" key="15">
    <source>
        <dbReference type="PROSITE" id="PS50885"/>
    </source>
</evidence>
<dbReference type="NCBIfam" id="TIGR00229">
    <property type="entry name" value="sensory_box"/>
    <property type="match status" value="1"/>
</dbReference>
<feature type="coiled-coil region" evidence="11">
    <location>
        <begin position="338"/>
        <end position="368"/>
    </location>
</feature>
<dbReference type="SMART" id="SM00448">
    <property type="entry name" value="REC"/>
    <property type="match status" value="1"/>
</dbReference>
<dbReference type="Pfam" id="PF00512">
    <property type="entry name" value="HisKA"/>
    <property type="match status" value="1"/>
</dbReference>
<dbReference type="GO" id="GO:0000155">
    <property type="term" value="F:phosphorelay sensor kinase activity"/>
    <property type="evidence" value="ECO:0007669"/>
    <property type="project" value="InterPro"/>
</dbReference>
<dbReference type="Gene3D" id="6.10.340.10">
    <property type="match status" value="1"/>
</dbReference>
<keyword evidence="11" id="KW-0175">Coiled coil</keyword>
<evidence type="ECO:0000256" key="5">
    <source>
        <dbReference type="ARBA" id="ARBA00022679"/>
    </source>
</evidence>
<keyword evidence="9" id="KW-0902">Two-component regulatory system</keyword>
<evidence type="ECO:0000256" key="6">
    <source>
        <dbReference type="ARBA" id="ARBA00022741"/>
    </source>
</evidence>
<feature type="domain" description="Response regulatory" evidence="14">
    <location>
        <begin position="768"/>
        <end position="884"/>
    </location>
</feature>
<feature type="transmembrane region" description="Helical" evidence="12">
    <location>
        <begin position="12"/>
        <end position="37"/>
    </location>
</feature>
<gene>
    <name evidence="16" type="ORF">C4541_00535</name>
</gene>
<dbReference type="InterPro" id="IPR004358">
    <property type="entry name" value="Sig_transdc_His_kin-like_C"/>
</dbReference>
<evidence type="ECO:0000313" key="16">
    <source>
        <dbReference type="EMBL" id="RJP62055.1"/>
    </source>
</evidence>
<dbReference type="PROSITE" id="PS50110">
    <property type="entry name" value="RESPONSE_REGULATORY"/>
    <property type="match status" value="1"/>
</dbReference>
<dbReference type="Pfam" id="PF02518">
    <property type="entry name" value="HATPase_c"/>
    <property type="match status" value="1"/>
</dbReference>
<dbReference type="Gene3D" id="1.10.287.130">
    <property type="match status" value="1"/>
</dbReference>
<proteinExistence type="predicted"/>
<keyword evidence="4 10" id="KW-0597">Phosphoprotein</keyword>
<dbReference type="Proteomes" id="UP000266426">
    <property type="component" value="Unassembled WGS sequence"/>
</dbReference>
<dbReference type="Pfam" id="PF00072">
    <property type="entry name" value="Response_reg"/>
    <property type="match status" value="1"/>
</dbReference>
<dbReference type="InterPro" id="IPR003660">
    <property type="entry name" value="HAMP_dom"/>
</dbReference>
<keyword evidence="12" id="KW-1133">Transmembrane helix</keyword>
<dbReference type="PRINTS" id="PR00344">
    <property type="entry name" value="BCTRLSENSOR"/>
</dbReference>
<dbReference type="SMART" id="SM00387">
    <property type="entry name" value="HATPase_c"/>
    <property type="match status" value="1"/>
</dbReference>
<dbReference type="PROSITE" id="PS50885">
    <property type="entry name" value="HAMP"/>
    <property type="match status" value="1"/>
</dbReference>
<dbReference type="PANTHER" id="PTHR43065:SF46">
    <property type="entry name" value="C4-DICARBOXYLATE TRANSPORT SENSOR PROTEIN DCTB"/>
    <property type="match status" value="1"/>
</dbReference>
<evidence type="ECO:0000256" key="8">
    <source>
        <dbReference type="ARBA" id="ARBA00022840"/>
    </source>
</evidence>
<feature type="domain" description="Histidine kinase" evidence="13">
    <location>
        <begin position="525"/>
        <end position="748"/>
    </location>
</feature>
<evidence type="ECO:0000256" key="10">
    <source>
        <dbReference type="PROSITE-ProRule" id="PRU00169"/>
    </source>
</evidence>
<dbReference type="InterPro" id="IPR011006">
    <property type="entry name" value="CheY-like_superfamily"/>
</dbReference>
<evidence type="ECO:0000256" key="4">
    <source>
        <dbReference type="ARBA" id="ARBA00022553"/>
    </source>
</evidence>
<dbReference type="PANTHER" id="PTHR43065">
    <property type="entry name" value="SENSOR HISTIDINE KINASE"/>
    <property type="match status" value="1"/>
</dbReference>
<dbReference type="EMBL" id="QZJZ01000005">
    <property type="protein sequence ID" value="RJP62055.1"/>
    <property type="molecule type" value="Genomic_DNA"/>
</dbReference>
<dbReference type="InterPro" id="IPR003661">
    <property type="entry name" value="HisK_dim/P_dom"/>
</dbReference>
<evidence type="ECO:0000256" key="11">
    <source>
        <dbReference type="SAM" id="Coils"/>
    </source>
</evidence>
<dbReference type="SMART" id="SM00388">
    <property type="entry name" value="HisKA"/>
    <property type="match status" value="1"/>
</dbReference>
<dbReference type="Pfam" id="PF13426">
    <property type="entry name" value="PAS_9"/>
    <property type="match status" value="1"/>
</dbReference>
<protein>
    <recommendedName>
        <fullName evidence="3">histidine kinase</fullName>
        <ecNumber evidence="3">2.7.13.3</ecNumber>
    </recommendedName>
</protein>
<keyword evidence="7" id="KW-0418">Kinase</keyword>
<dbReference type="CDD" id="cd00082">
    <property type="entry name" value="HisKA"/>
    <property type="match status" value="1"/>
</dbReference>
<dbReference type="CDD" id="cd00156">
    <property type="entry name" value="REC"/>
    <property type="match status" value="1"/>
</dbReference>
<dbReference type="InterPro" id="IPR036097">
    <property type="entry name" value="HisK_dim/P_sf"/>
</dbReference>
<sequence length="886" mass="98868">MPNNTHNQKFSSYLIGVMVTFVAITLALIFGILYGILSQSISSDFHKKLHLDESDISIVLQTKTNLIDTQLRNLAFDNSIKVSLLLGMKQQVEEQLEKQYHPHNGIYFFVHEPSFNRFIPEIPEHLSNVSKCLKNLSNNNLSKKEFHQCHGKYISLYSIPIMQKDSILGMAFAVYVIAEDQEFWQKFEEKHDASLLHKNNDTIRDLKTNTHLKSVFSRRMLKNFNSIDDNELDSHLANRNSVFIPVRNFPGVVYAASNEPLYAKRRHLTLVFAGLGTVVIILSLLVASLIATRMSEPLRAMADQASAIAQDPSCSSINESRIKYQEFKTLARSFNTLLEDLTESQNSLKQHRDNLEELVAERTQELNASNIHLQQEITERAKTEEQLAIFKKFAELSTVGFRMAELNGTITYCNPAMVEMLDAVVTAELMGKNIRCFYDENELALLENEIIPVTLEQGQWTGEVNIKSISGRVIPTIQNSFIIYNNQNEPLYLANVITDIARLKALEEQLTQAQKLEAIGQLAGGVAHDFNNILTGILGYANLITMTTKPEETVYRSAQTIENAAKRARDLTQQLLGFARKGKFQIVTVDMNESIKEAVTLMARTVDKKVVMSSDLRATRPAILGDPGQIQQILINLSLNAQHAMPDGGELVFSTENVTLTSEYCKRHPGAIKGDFLVLSVSDTGCGMSKEIQQRIFEPFFTTKKQGEGTGMGLAMVYGIVRNHGGSISVYSEPGEGSVFKLYFPVAPAAKETARANTSEGIVSGSGTILIVDDEKFVREVACEMLQYIGYTVVSFSNAKEALEYYQEHADEIDLVLLDMVMPEINGKDCFDAMKKINPGVKAILSTGYGKDGKAQEILNNGASGYVQKPYMINQLSEEVARVIGV</sequence>
<dbReference type="InterPro" id="IPR036890">
    <property type="entry name" value="HATPase_C_sf"/>
</dbReference>
<dbReference type="SUPFAM" id="SSF55874">
    <property type="entry name" value="ATPase domain of HSP90 chaperone/DNA topoisomerase II/histidine kinase"/>
    <property type="match status" value="1"/>
</dbReference>
<keyword evidence="12" id="KW-0472">Membrane</keyword>
<keyword evidence="6" id="KW-0547">Nucleotide-binding</keyword>
<dbReference type="PROSITE" id="PS50109">
    <property type="entry name" value="HIS_KIN"/>
    <property type="match status" value="1"/>
</dbReference>
<dbReference type="InterPro" id="IPR035965">
    <property type="entry name" value="PAS-like_dom_sf"/>
</dbReference>
<evidence type="ECO:0000259" key="13">
    <source>
        <dbReference type="PROSITE" id="PS50109"/>
    </source>
</evidence>
<name>A0A3A4R6P0_9BACT</name>
<evidence type="ECO:0000256" key="2">
    <source>
        <dbReference type="ARBA" id="ARBA00004370"/>
    </source>
</evidence>
<reference evidence="16 17" key="1">
    <citation type="journal article" date="2017" name="ISME J.">
        <title>Energy and carbon metabolisms in a deep terrestrial subsurface fluid microbial community.</title>
        <authorList>
            <person name="Momper L."/>
            <person name="Jungbluth S.P."/>
            <person name="Lee M.D."/>
            <person name="Amend J.P."/>
        </authorList>
    </citation>
    <scope>NUCLEOTIDE SEQUENCE [LARGE SCALE GENOMIC DNA]</scope>
    <source>
        <strain evidence="16">SURF_26</strain>
    </source>
</reference>
<comment type="subcellular location">
    <subcellularLocation>
        <location evidence="2">Membrane</location>
    </subcellularLocation>
</comment>
<feature type="domain" description="HAMP" evidence="15">
    <location>
        <begin position="292"/>
        <end position="346"/>
    </location>
</feature>
<dbReference type="InterPro" id="IPR005467">
    <property type="entry name" value="His_kinase_dom"/>
</dbReference>
<evidence type="ECO:0000313" key="17">
    <source>
        <dbReference type="Proteomes" id="UP000266426"/>
    </source>
</evidence>
<keyword evidence="12" id="KW-0812">Transmembrane</keyword>
<dbReference type="InterPro" id="IPR001789">
    <property type="entry name" value="Sig_transdc_resp-reg_receiver"/>
</dbReference>
<dbReference type="AlphaFoldDB" id="A0A3A4R6P0"/>
<evidence type="ECO:0000259" key="14">
    <source>
        <dbReference type="PROSITE" id="PS50110"/>
    </source>
</evidence>
<evidence type="ECO:0000256" key="12">
    <source>
        <dbReference type="SAM" id="Phobius"/>
    </source>
</evidence>
<dbReference type="GO" id="GO:0016020">
    <property type="term" value="C:membrane"/>
    <property type="evidence" value="ECO:0007669"/>
    <property type="project" value="UniProtKB-SubCell"/>
</dbReference>
<feature type="modified residue" description="4-aspartylphosphate" evidence="10">
    <location>
        <position position="819"/>
    </location>
</feature>
<dbReference type="SUPFAM" id="SSF52172">
    <property type="entry name" value="CheY-like"/>
    <property type="match status" value="1"/>
</dbReference>
<comment type="caution">
    <text evidence="16">The sequence shown here is derived from an EMBL/GenBank/DDBJ whole genome shotgun (WGS) entry which is preliminary data.</text>
</comment>
<keyword evidence="5" id="KW-0808">Transferase</keyword>
<feature type="transmembrane region" description="Helical" evidence="12">
    <location>
        <begin position="268"/>
        <end position="291"/>
    </location>
</feature>
<organism evidence="16 17">
    <name type="scientific">Candidatus Auribacter fodinae</name>
    <dbReference type="NCBI Taxonomy" id="2093366"/>
    <lineage>
        <taxon>Bacteria</taxon>
        <taxon>Pseudomonadati</taxon>
        <taxon>Candidatus Auribacterota</taxon>
        <taxon>Candidatus Auribacteria</taxon>
        <taxon>Candidatus Auribacterales</taxon>
        <taxon>Candidatus Auribacteraceae</taxon>
        <taxon>Candidatus Auribacter</taxon>
    </lineage>
</organism>
<evidence type="ECO:0000256" key="9">
    <source>
        <dbReference type="ARBA" id="ARBA00023012"/>
    </source>
</evidence>
<dbReference type="InterPro" id="IPR003594">
    <property type="entry name" value="HATPase_dom"/>
</dbReference>
<comment type="catalytic activity">
    <reaction evidence="1">
        <text>ATP + protein L-histidine = ADP + protein N-phospho-L-histidine.</text>
        <dbReference type="EC" id="2.7.13.3"/>
    </reaction>
</comment>